<proteinExistence type="predicted"/>
<keyword evidence="1" id="KW-1133">Transmembrane helix</keyword>
<evidence type="ECO:0000313" key="2">
    <source>
        <dbReference type="EMBL" id="TQV71447.1"/>
    </source>
</evidence>
<keyword evidence="1" id="KW-0472">Membrane</keyword>
<reference evidence="2 3" key="1">
    <citation type="submission" date="2019-06" db="EMBL/GenBank/DDBJ databases">
        <title>Draft genome of Aliikangiella marina GYP-15.</title>
        <authorList>
            <person name="Wang G."/>
        </authorList>
    </citation>
    <scope>NUCLEOTIDE SEQUENCE [LARGE SCALE GENOMIC DNA]</scope>
    <source>
        <strain evidence="2 3">GYP-15</strain>
    </source>
</reference>
<dbReference type="Proteomes" id="UP000317839">
    <property type="component" value="Unassembled WGS sequence"/>
</dbReference>
<sequence>MSDFKLKPLSKIESEDGVVYEFNPIYSWFLILCIILLVVSFILQNESFSVFVYSVFFIYFGLKVTLGSQYSREIRLAIKAKNAEIKGNRYSFSEPMSIVVKTHLNDEDKPEEVDQGRD</sequence>
<dbReference type="EMBL" id="VIKR01000006">
    <property type="protein sequence ID" value="TQV71447.1"/>
    <property type="molecule type" value="Genomic_DNA"/>
</dbReference>
<feature type="transmembrane region" description="Helical" evidence="1">
    <location>
        <begin position="25"/>
        <end position="43"/>
    </location>
</feature>
<keyword evidence="1" id="KW-0812">Transmembrane</keyword>
<evidence type="ECO:0000256" key="1">
    <source>
        <dbReference type="SAM" id="Phobius"/>
    </source>
</evidence>
<accession>A0A545T2K2</accession>
<organism evidence="2 3">
    <name type="scientific">Aliikangiella marina</name>
    <dbReference type="NCBI Taxonomy" id="1712262"/>
    <lineage>
        <taxon>Bacteria</taxon>
        <taxon>Pseudomonadati</taxon>
        <taxon>Pseudomonadota</taxon>
        <taxon>Gammaproteobacteria</taxon>
        <taxon>Oceanospirillales</taxon>
        <taxon>Pleioneaceae</taxon>
        <taxon>Aliikangiella</taxon>
    </lineage>
</organism>
<name>A0A545T2K2_9GAMM</name>
<keyword evidence="3" id="KW-1185">Reference proteome</keyword>
<feature type="transmembrane region" description="Helical" evidence="1">
    <location>
        <begin position="50"/>
        <end position="70"/>
    </location>
</feature>
<dbReference type="RefSeq" id="WP_142943846.1">
    <property type="nucleotide sequence ID" value="NZ_VIKR01000006.1"/>
</dbReference>
<gene>
    <name evidence="2" type="ORF">FLL45_20035</name>
</gene>
<evidence type="ECO:0000313" key="3">
    <source>
        <dbReference type="Proteomes" id="UP000317839"/>
    </source>
</evidence>
<dbReference type="AlphaFoldDB" id="A0A545T2K2"/>
<comment type="caution">
    <text evidence="2">The sequence shown here is derived from an EMBL/GenBank/DDBJ whole genome shotgun (WGS) entry which is preliminary data.</text>
</comment>
<protein>
    <submittedName>
        <fullName evidence="2">Uncharacterized protein</fullName>
    </submittedName>
</protein>